<dbReference type="InterPro" id="IPR050922">
    <property type="entry name" value="LytR/CpsA/Psr_CW_biosynth"/>
</dbReference>
<dbReference type="PANTHER" id="PTHR33392:SF6">
    <property type="entry name" value="POLYISOPRENYL-TEICHOIC ACID--PEPTIDOGLYCAN TEICHOIC ACID TRANSFERASE TAGU"/>
    <property type="match status" value="1"/>
</dbReference>
<keyword evidence="7" id="KW-1185">Reference proteome</keyword>
<proteinExistence type="inferred from homology"/>
<dbReference type="Proteomes" id="UP000198802">
    <property type="component" value="Unassembled WGS sequence"/>
</dbReference>
<sequence>MTGAGPRASTGGPPGPEAHHLRLVPPVGARRRPIAARLTTGLCGALSCLIFAFVVGGFALYEHFDRQINRLRLSLEGERPADPIEGTTNFLLVGSDSRAGTGNEFQADGEVTGQRSDTTILAHLDVNGTTTLVSFPRDTLVHIPGHGRDKLTQAISIGGPSLLIRTIERLTDIRVDHYVSVDLAGFRDMTNAIGGVTVCVKALPDGSRSNLHDNWSQWRGRVGENHLDGDQALAFVRQRHGLPDNDFDRIHRQQQFIGAVFRKATSDGVLTNPARLESLISATTKSLTIDDGTDIDDIRLLAKRMSAMSSDQIRFVTIPVHAPTPAEGGNAVGELPRYGSVQLYDPAQLNAFLAPLRGRAPAPPAPARPATAAPKDVSVDVFNAARIGGLAGAVGADLSKLGFRVGSPRDWPDGRLSTSEVRYGPGQEAAARAVAAVVPGARLVRDDGLASRVSLVLGTSFQQVRSGAAPAPGTRAVAGIPAPGSSASAAGSTGSPTTADTATTGTRTSAPLTATQLTTGCTY</sequence>
<protein>
    <submittedName>
        <fullName evidence="6">Cell envelope-related function transcriptional attenuator common domain-containing protein</fullName>
    </submittedName>
</protein>
<feature type="transmembrane region" description="Helical" evidence="3">
    <location>
        <begin position="38"/>
        <end position="61"/>
    </location>
</feature>
<evidence type="ECO:0000259" key="4">
    <source>
        <dbReference type="Pfam" id="PF03816"/>
    </source>
</evidence>
<dbReference type="InterPro" id="IPR027381">
    <property type="entry name" value="LytR/CpsA/Psr_C"/>
</dbReference>
<dbReference type="NCBIfam" id="TIGR00350">
    <property type="entry name" value="lytR_cpsA_psr"/>
    <property type="match status" value="1"/>
</dbReference>
<name>A0A0S4QIT9_9ACTN</name>
<evidence type="ECO:0000313" key="7">
    <source>
        <dbReference type="Proteomes" id="UP000198802"/>
    </source>
</evidence>
<feature type="region of interest" description="Disordered" evidence="2">
    <location>
        <begin position="466"/>
        <end position="511"/>
    </location>
</feature>
<dbReference type="Pfam" id="PF13399">
    <property type="entry name" value="LytR_C"/>
    <property type="match status" value="1"/>
</dbReference>
<keyword evidence="3" id="KW-0472">Membrane</keyword>
<dbReference type="PANTHER" id="PTHR33392">
    <property type="entry name" value="POLYISOPRENYL-TEICHOIC ACID--PEPTIDOGLYCAN TEICHOIC ACID TRANSFERASE TAGU"/>
    <property type="match status" value="1"/>
</dbReference>
<evidence type="ECO:0000256" key="1">
    <source>
        <dbReference type="ARBA" id="ARBA00006068"/>
    </source>
</evidence>
<comment type="similarity">
    <text evidence="1">Belongs to the LytR/CpsA/Psr (LCP) family.</text>
</comment>
<dbReference type="Pfam" id="PF03816">
    <property type="entry name" value="LytR_cpsA_psr"/>
    <property type="match status" value="1"/>
</dbReference>
<feature type="compositionally biased region" description="Low complexity" evidence="2">
    <location>
        <begin position="476"/>
        <end position="511"/>
    </location>
</feature>
<dbReference type="InterPro" id="IPR004474">
    <property type="entry name" value="LytR_CpsA_psr"/>
</dbReference>
<accession>A0A0S4QIT9</accession>
<dbReference type="EMBL" id="FAOZ01000002">
    <property type="protein sequence ID" value="CUU54470.1"/>
    <property type="molecule type" value="Genomic_DNA"/>
</dbReference>
<evidence type="ECO:0000313" key="6">
    <source>
        <dbReference type="EMBL" id="CUU54470.1"/>
    </source>
</evidence>
<keyword evidence="3" id="KW-0812">Transmembrane</keyword>
<dbReference type="Gene3D" id="3.40.630.190">
    <property type="entry name" value="LCP protein"/>
    <property type="match status" value="1"/>
</dbReference>
<dbReference type="RefSeq" id="WP_091271911.1">
    <property type="nucleotide sequence ID" value="NZ_FAOZ01000002.1"/>
</dbReference>
<organism evidence="6 7">
    <name type="scientific">Parafrankia irregularis</name>
    <dbReference type="NCBI Taxonomy" id="795642"/>
    <lineage>
        <taxon>Bacteria</taxon>
        <taxon>Bacillati</taxon>
        <taxon>Actinomycetota</taxon>
        <taxon>Actinomycetes</taxon>
        <taxon>Frankiales</taxon>
        <taxon>Frankiaceae</taxon>
        <taxon>Parafrankia</taxon>
    </lineage>
</organism>
<dbReference type="AlphaFoldDB" id="A0A0S4QIT9"/>
<feature type="domain" description="Cell envelope-related transcriptional attenuator" evidence="4">
    <location>
        <begin position="115"/>
        <end position="265"/>
    </location>
</feature>
<gene>
    <name evidence="6" type="ORF">Ga0074812_102480</name>
</gene>
<feature type="domain" description="LytR/CpsA/Psr regulator C-terminal" evidence="5">
    <location>
        <begin position="376"/>
        <end position="461"/>
    </location>
</feature>
<keyword evidence="3" id="KW-1133">Transmembrane helix</keyword>
<evidence type="ECO:0000259" key="5">
    <source>
        <dbReference type="Pfam" id="PF13399"/>
    </source>
</evidence>
<evidence type="ECO:0000256" key="2">
    <source>
        <dbReference type="SAM" id="MobiDB-lite"/>
    </source>
</evidence>
<dbReference type="Gene3D" id="3.30.70.2390">
    <property type="match status" value="1"/>
</dbReference>
<reference evidence="7" key="1">
    <citation type="submission" date="2015-11" db="EMBL/GenBank/DDBJ databases">
        <authorList>
            <person name="Varghese N."/>
        </authorList>
    </citation>
    <scope>NUCLEOTIDE SEQUENCE [LARGE SCALE GENOMIC DNA]</scope>
    <source>
        <strain evidence="7">DSM 45899</strain>
    </source>
</reference>
<evidence type="ECO:0000256" key="3">
    <source>
        <dbReference type="SAM" id="Phobius"/>
    </source>
</evidence>